<keyword evidence="2" id="KW-0813">Transport</keyword>
<keyword evidence="7 14" id="KW-0067">ATP-binding</keyword>
<evidence type="ECO:0000256" key="6">
    <source>
        <dbReference type="ARBA" id="ARBA00022741"/>
    </source>
</evidence>
<feature type="transmembrane region" description="Helical" evidence="11">
    <location>
        <begin position="154"/>
        <end position="171"/>
    </location>
</feature>
<dbReference type="GO" id="GO:0005524">
    <property type="term" value="F:ATP binding"/>
    <property type="evidence" value="ECO:0007669"/>
    <property type="project" value="UniProtKB-KW"/>
</dbReference>
<dbReference type="PROSITE" id="PS00211">
    <property type="entry name" value="ABC_TRANSPORTER_1"/>
    <property type="match status" value="1"/>
</dbReference>
<evidence type="ECO:0000259" key="12">
    <source>
        <dbReference type="PROSITE" id="PS50893"/>
    </source>
</evidence>
<evidence type="ECO:0000256" key="5">
    <source>
        <dbReference type="ARBA" id="ARBA00022692"/>
    </source>
</evidence>
<dbReference type="SUPFAM" id="SSF52540">
    <property type="entry name" value="P-loop containing nucleoside triphosphate hydrolases"/>
    <property type="match status" value="1"/>
</dbReference>
<feature type="transmembrane region" description="Helical" evidence="11">
    <location>
        <begin position="127"/>
        <end position="148"/>
    </location>
</feature>
<proteinExistence type="inferred from homology"/>
<dbReference type="Proteomes" id="UP000578449">
    <property type="component" value="Unassembled WGS sequence"/>
</dbReference>
<dbReference type="EMBL" id="JACHGN010000006">
    <property type="protein sequence ID" value="MBB5133713.1"/>
    <property type="molecule type" value="Genomic_DNA"/>
</dbReference>
<sequence>MIRQLFHVAGPALRRRLAVQLAVLLGYSVLQGVAFVLVVPVLRRLLAGDTDGVWPWAGALAGVALATAVAYYAQQMLAFQVALAASHRLYHRIGDHVSALPLGWFSGEQVGRLGQLASRGVPQVRSLLAHLLQPLCTAVVTPLTVVVAMAFLDWRLALATALGAPLMYLTYRWAVSTVARADEAVDTAAAEANERVVEFVRAQSVLRSTGSGERGRALLESALREQDAAGRRQSAAMAPGRTAFIAVVHLAVAAVVVVGAVLGLGGTVGVAELVALLVLVVRFSEPVSGMAELGGSLRSARNALARIDAVLAARPLPEPARPGPPPADASLELRDVRFAYEPGARPVLDGVSLRLPDRTTTAVVGPSGSGKTTLIRVLARFWDVDEGAVLLGGTDVRDIPADALMDHFSLVFQDVYLFDASIRENVRLGRPGATDAEVEEAARLARVDEIVARLPQGWDTPVGEGGTALSGGERQRVSLARALLKDAPVMLLDEATSSLDPANEAAIQQTLDALSGRRTLVVVAHRLQTVVGADRIVVLEEGRVAETGTHAELLARGGRYAEFWRERSRAQGWRLTPEPSVPVEAAP</sequence>
<dbReference type="SMART" id="SM00382">
    <property type="entry name" value="AAA"/>
    <property type="match status" value="1"/>
</dbReference>
<evidence type="ECO:0000256" key="4">
    <source>
        <dbReference type="ARBA" id="ARBA00022519"/>
    </source>
</evidence>
<dbReference type="InterPro" id="IPR003439">
    <property type="entry name" value="ABC_transporter-like_ATP-bd"/>
</dbReference>
<evidence type="ECO:0000256" key="10">
    <source>
        <dbReference type="ARBA" id="ARBA00023455"/>
    </source>
</evidence>
<feature type="transmembrane region" description="Helical" evidence="11">
    <location>
        <begin position="242"/>
        <end position="262"/>
    </location>
</feature>
<dbReference type="SUPFAM" id="SSF90123">
    <property type="entry name" value="ABC transporter transmembrane region"/>
    <property type="match status" value="1"/>
</dbReference>
<accession>A0A840P725</accession>
<dbReference type="FunFam" id="3.40.50.300:FF:000221">
    <property type="entry name" value="Multidrug ABC transporter ATP-binding protein"/>
    <property type="match status" value="1"/>
</dbReference>
<organism evidence="14 15">
    <name type="scientific">Thermocatellispora tengchongensis</name>
    <dbReference type="NCBI Taxonomy" id="1073253"/>
    <lineage>
        <taxon>Bacteria</taxon>
        <taxon>Bacillati</taxon>
        <taxon>Actinomycetota</taxon>
        <taxon>Actinomycetes</taxon>
        <taxon>Streptosporangiales</taxon>
        <taxon>Streptosporangiaceae</taxon>
        <taxon>Thermocatellispora</taxon>
    </lineage>
</organism>
<dbReference type="InterPro" id="IPR017871">
    <property type="entry name" value="ABC_transporter-like_CS"/>
</dbReference>
<comment type="subcellular location">
    <subcellularLocation>
        <location evidence="1">Cell inner membrane</location>
        <topology evidence="1">Multi-pass membrane protein</topology>
    </subcellularLocation>
</comment>
<feature type="domain" description="ABC transmembrane type-1" evidence="13">
    <location>
        <begin position="21"/>
        <end position="299"/>
    </location>
</feature>
<dbReference type="InterPro" id="IPR027417">
    <property type="entry name" value="P-loop_NTPase"/>
</dbReference>
<protein>
    <submittedName>
        <fullName evidence="14">ATP-binding cassette subfamily B protein</fullName>
    </submittedName>
</protein>
<keyword evidence="6" id="KW-0547">Nucleotide-binding</keyword>
<dbReference type="GO" id="GO:0140359">
    <property type="term" value="F:ABC-type transporter activity"/>
    <property type="evidence" value="ECO:0007669"/>
    <property type="project" value="InterPro"/>
</dbReference>
<evidence type="ECO:0000256" key="8">
    <source>
        <dbReference type="ARBA" id="ARBA00022989"/>
    </source>
</evidence>
<evidence type="ECO:0000313" key="15">
    <source>
        <dbReference type="Proteomes" id="UP000578449"/>
    </source>
</evidence>
<gene>
    <name evidence="14" type="ORF">HNP84_003439</name>
</gene>
<evidence type="ECO:0000256" key="3">
    <source>
        <dbReference type="ARBA" id="ARBA00022475"/>
    </source>
</evidence>
<dbReference type="InterPro" id="IPR003593">
    <property type="entry name" value="AAA+_ATPase"/>
</dbReference>
<dbReference type="AlphaFoldDB" id="A0A840P725"/>
<dbReference type="InterPro" id="IPR039421">
    <property type="entry name" value="Type_1_exporter"/>
</dbReference>
<dbReference type="RefSeq" id="WP_185050645.1">
    <property type="nucleotide sequence ID" value="NZ_BAABIX010000001.1"/>
</dbReference>
<evidence type="ECO:0000259" key="13">
    <source>
        <dbReference type="PROSITE" id="PS50929"/>
    </source>
</evidence>
<dbReference type="PROSITE" id="PS50929">
    <property type="entry name" value="ABC_TM1F"/>
    <property type="match status" value="1"/>
</dbReference>
<dbReference type="Gene3D" id="1.20.1560.10">
    <property type="entry name" value="ABC transporter type 1, transmembrane domain"/>
    <property type="match status" value="1"/>
</dbReference>
<keyword evidence="15" id="KW-1185">Reference proteome</keyword>
<evidence type="ECO:0000256" key="9">
    <source>
        <dbReference type="ARBA" id="ARBA00023136"/>
    </source>
</evidence>
<keyword evidence="5 11" id="KW-0812">Transmembrane</keyword>
<dbReference type="InterPro" id="IPR011527">
    <property type="entry name" value="ABC1_TM_dom"/>
</dbReference>
<evidence type="ECO:0000256" key="2">
    <source>
        <dbReference type="ARBA" id="ARBA00022448"/>
    </source>
</evidence>
<keyword evidence="3" id="KW-1003">Cell membrane</keyword>
<feature type="transmembrane region" description="Helical" evidence="11">
    <location>
        <begin position="21"/>
        <end position="42"/>
    </location>
</feature>
<comment type="similarity">
    <text evidence="10">Belongs to the ABC transporter superfamily. Siderophore-Fe(3+) uptake transporter (SIUT) (TC 3.A.1.21) family.</text>
</comment>
<evidence type="ECO:0000313" key="14">
    <source>
        <dbReference type="EMBL" id="MBB5133713.1"/>
    </source>
</evidence>
<dbReference type="InterPro" id="IPR036640">
    <property type="entry name" value="ABC1_TM_sf"/>
</dbReference>
<feature type="domain" description="ABC transporter" evidence="12">
    <location>
        <begin position="331"/>
        <end position="566"/>
    </location>
</feature>
<dbReference type="Pfam" id="PF00664">
    <property type="entry name" value="ABC_membrane"/>
    <property type="match status" value="1"/>
</dbReference>
<evidence type="ECO:0000256" key="7">
    <source>
        <dbReference type="ARBA" id="ARBA00022840"/>
    </source>
</evidence>
<comment type="caution">
    <text evidence="14">The sequence shown here is derived from an EMBL/GenBank/DDBJ whole genome shotgun (WGS) entry which is preliminary data.</text>
</comment>
<dbReference type="PANTHER" id="PTHR24221">
    <property type="entry name" value="ATP-BINDING CASSETTE SUB-FAMILY B"/>
    <property type="match status" value="1"/>
</dbReference>
<evidence type="ECO:0000256" key="11">
    <source>
        <dbReference type="SAM" id="Phobius"/>
    </source>
</evidence>
<evidence type="ECO:0000256" key="1">
    <source>
        <dbReference type="ARBA" id="ARBA00004429"/>
    </source>
</evidence>
<dbReference type="Pfam" id="PF00005">
    <property type="entry name" value="ABC_tran"/>
    <property type="match status" value="1"/>
</dbReference>
<dbReference type="GO" id="GO:0005886">
    <property type="term" value="C:plasma membrane"/>
    <property type="evidence" value="ECO:0007669"/>
    <property type="project" value="UniProtKB-SubCell"/>
</dbReference>
<name>A0A840P725_9ACTN</name>
<dbReference type="PANTHER" id="PTHR24221:SF654">
    <property type="entry name" value="ATP-BINDING CASSETTE SUB-FAMILY B MEMBER 6"/>
    <property type="match status" value="1"/>
</dbReference>
<keyword evidence="8 11" id="KW-1133">Transmembrane helix</keyword>
<dbReference type="GO" id="GO:0016887">
    <property type="term" value="F:ATP hydrolysis activity"/>
    <property type="evidence" value="ECO:0007669"/>
    <property type="project" value="InterPro"/>
</dbReference>
<feature type="transmembrane region" description="Helical" evidence="11">
    <location>
        <begin position="54"/>
        <end position="73"/>
    </location>
</feature>
<keyword evidence="4" id="KW-0997">Cell inner membrane</keyword>
<keyword evidence="9 11" id="KW-0472">Membrane</keyword>
<dbReference type="Gene3D" id="3.40.50.300">
    <property type="entry name" value="P-loop containing nucleotide triphosphate hydrolases"/>
    <property type="match status" value="1"/>
</dbReference>
<reference evidence="14 15" key="1">
    <citation type="submission" date="2020-08" db="EMBL/GenBank/DDBJ databases">
        <title>Genomic Encyclopedia of Type Strains, Phase IV (KMG-IV): sequencing the most valuable type-strain genomes for metagenomic binning, comparative biology and taxonomic classification.</title>
        <authorList>
            <person name="Goeker M."/>
        </authorList>
    </citation>
    <scope>NUCLEOTIDE SEQUENCE [LARGE SCALE GENOMIC DNA]</scope>
    <source>
        <strain evidence="14 15">DSM 45615</strain>
    </source>
</reference>
<dbReference type="PROSITE" id="PS50893">
    <property type="entry name" value="ABC_TRANSPORTER_2"/>
    <property type="match status" value="1"/>
</dbReference>
<dbReference type="GO" id="GO:0034040">
    <property type="term" value="F:ATPase-coupled lipid transmembrane transporter activity"/>
    <property type="evidence" value="ECO:0007669"/>
    <property type="project" value="TreeGrafter"/>
</dbReference>